<proteinExistence type="inferred from homology"/>
<gene>
    <name evidence="4" type="primary">dacB</name>
    <name evidence="4" type="ORF">QNH39_15850</name>
</gene>
<dbReference type="SUPFAM" id="SSF56601">
    <property type="entry name" value="beta-lactamase/transpeptidase-like"/>
    <property type="match status" value="1"/>
</dbReference>
<evidence type="ECO:0000313" key="4">
    <source>
        <dbReference type="EMBL" id="WHY84149.1"/>
    </source>
</evidence>
<evidence type="ECO:0000256" key="2">
    <source>
        <dbReference type="ARBA" id="ARBA00022801"/>
    </source>
</evidence>
<dbReference type="Gene3D" id="3.40.710.10">
    <property type="entry name" value="DD-peptidase/beta-lactamase superfamily"/>
    <property type="match status" value="2"/>
</dbReference>
<dbReference type="EC" id="3.4.16.4" evidence="4"/>
<dbReference type="GO" id="GO:0000270">
    <property type="term" value="P:peptidoglycan metabolic process"/>
    <property type="evidence" value="ECO:0007669"/>
    <property type="project" value="TreeGrafter"/>
</dbReference>
<keyword evidence="5" id="KW-1185">Reference proteome</keyword>
<dbReference type="InterPro" id="IPR012338">
    <property type="entry name" value="Beta-lactam/transpept-like"/>
</dbReference>
<dbReference type="PRINTS" id="PR00922">
    <property type="entry name" value="DADACBPTASE3"/>
</dbReference>
<dbReference type="AlphaFoldDB" id="A0AA95S9E3"/>
<feature type="signal peptide" evidence="3">
    <location>
        <begin position="1"/>
        <end position="24"/>
    </location>
</feature>
<protein>
    <submittedName>
        <fullName evidence="4">D-alanyl-D-alanine carboxypeptidase/D-alanyl-D-alanine-endopeptidase</fullName>
        <ecNumber evidence="4">3.4.16.4</ecNumber>
    </submittedName>
</protein>
<feature type="chain" id="PRO_5041691148" evidence="3">
    <location>
        <begin position="25"/>
        <end position="486"/>
    </location>
</feature>
<evidence type="ECO:0000256" key="1">
    <source>
        <dbReference type="ARBA" id="ARBA00006096"/>
    </source>
</evidence>
<organism evidence="4 5">
    <name type="scientific">Neobacillus novalis</name>
    <dbReference type="NCBI Taxonomy" id="220687"/>
    <lineage>
        <taxon>Bacteria</taxon>
        <taxon>Bacillati</taxon>
        <taxon>Bacillota</taxon>
        <taxon>Bacilli</taxon>
        <taxon>Bacillales</taxon>
        <taxon>Bacillaceae</taxon>
        <taxon>Neobacillus</taxon>
    </lineage>
</organism>
<sequence length="486" mass="53397">MIKKVKFFVLILLMVIIPCGQVTAKNDREKMVQQLNQLIKNEPDLQGAIAGVSIRSDASGEIIYDHQGDVRLRPASNLKLLTAAAALNILGEDYSFPTEILTDGTMKKKILQGNLFIKGKGDPTLLKSDFDKMAAELQEIGIKKITGDLVGDDSWYDDVRYSFDLPWSDETTHYGAQISALTASPTTDYDAGSVMVMVKPGTKIGDKPVVEITPKTNYVKIVNHAATVPDDGKKEINIVRIHATNTITIEGTIPHKSMGEKDWISVWDPTRYALTLMKQSLSEQGITVTGKIKSGLVPDSAKILATHRSMPLSELLVPFMKLSNNGHAEMLMKEMGKVVKGEGSWEKGIEVLETEIAKWGLNPKTMVIRDGSGVSHVDLIPANQVSQLLFAVKKEKWFSSFIYSLPVAGAREKMVGGTLRNRLKDPEVQGKVQAKTGTISTVSSLSGYLETKSGQKLIFSILLNNLMDDEKGKKIEDRIVQLLANS</sequence>
<dbReference type="NCBIfam" id="TIGR00666">
    <property type="entry name" value="PBP4"/>
    <property type="match status" value="1"/>
</dbReference>
<dbReference type="Pfam" id="PF02113">
    <property type="entry name" value="Peptidase_S13"/>
    <property type="match status" value="1"/>
</dbReference>
<accession>A0AA95S9E3</accession>
<keyword evidence="4" id="KW-0645">Protease</keyword>
<keyword evidence="3" id="KW-0732">Signal</keyword>
<dbReference type="EMBL" id="CP126114">
    <property type="protein sequence ID" value="WHY84149.1"/>
    <property type="molecule type" value="Genomic_DNA"/>
</dbReference>
<dbReference type="GO" id="GO:0006508">
    <property type="term" value="P:proteolysis"/>
    <property type="evidence" value="ECO:0007669"/>
    <property type="project" value="InterPro"/>
</dbReference>
<dbReference type="KEGG" id="nnv:QNH39_15850"/>
<keyword evidence="4" id="KW-0121">Carboxypeptidase</keyword>
<name>A0AA95S9E3_9BACI</name>
<dbReference type="PANTHER" id="PTHR30023:SF0">
    <property type="entry name" value="PENICILLIN-SENSITIVE CARBOXYPEPTIDASE A"/>
    <property type="match status" value="1"/>
</dbReference>
<dbReference type="InterPro" id="IPR000667">
    <property type="entry name" value="Peptidase_S13"/>
</dbReference>
<dbReference type="GO" id="GO:0009002">
    <property type="term" value="F:serine-type D-Ala-D-Ala carboxypeptidase activity"/>
    <property type="evidence" value="ECO:0007669"/>
    <property type="project" value="UniProtKB-EC"/>
</dbReference>
<dbReference type="PANTHER" id="PTHR30023">
    <property type="entry name" value="D-ALANYL-D-ALANINE CARBOXYPEPTIDASE"/>
    <property type="match status" value="1"/>
</dbReference>
<reference evidence="4" key="1">
    <citation type="submission" date="2023-05" db="EMBL/GenBank/DDBJ databases">
        <title>Comparative genomics of Bacillaceae isolates and their secondary metabolite potential.</title>
        <authorList>
            <person name="Song L."/>
            <person name="Nielsen L.J."/>
            <person name="Mohite O."/>
            <person name="Xu X."/>
            <person name="Weber T."/>
            <person name="Kovacs A.T."/>
        </authorList>
    </citation>
    <scope>NUCLEOTIDE SEQUENCE</scope>
    <source>
        <strain evidence="4">XLM17</strain>
    </source>
</reference>
<evidence type="ECO:0000256" key="3">
    <source>
        <dbReference type="SAM" id="SignalP"/>
    </source>
</evidence>
<comment type="similarity">
    <text evidence="1">Belongs to the peptidase S13 family.</text>
</comment>
<keyword evidence="2 4" id="KW-0378">Hydrolase</keyword>
<evidence type="ECO:0000313" key="5">
    <source>
        <dbReference type="Proteomes" id="UP001178288"/>
    </source>
</evidence>
<dbReference type="Gene3D" id="3.50.80.20">
    <property type="entry name" value="D-Ala-D-Ala carboxypeptidase C, peptidase S13"/>
    <property type="match status" value="1"/>
</dbReference>
<dbReference type="Proteomes" id="UP001178288">
    <property type="component" value="Chromosome"/>
</dbReference>